<accession>A0A2S2NLN3</accession>
<evidence type="ECO:0000313" key="1">
    <source>
        <dbReference type="EMBL" id="MBY18090.1"/>
    </source>
</evidence>
<dbReference type="AlphaFoldDB" id="A0A2S2NLN3"/>
<organism evidence="1">
    <name type="scientific">Schizaphis graminum</name>
    <name type="common">Green bug aphid</name>
    <dbReference type="NCBI Taxonomy" id="13262"/>
    <lineage>
        <taxon>Eukaryota</taxon>
        <taxon>Metazoa</taxon>
        <taxon>Ecdysozoa</taxon>
        <taxon>Arthropoda</taxon>
        <taxon>Hexapoda</taxon>
        <taxon>Insecta</taxon>
        <taxon>Pterygota</taxon>
        <taxon>Neoptera</taxon>
        <taxon>Paraneoptera</taxon>
        <taxon>Hemiptera</taxon>
        <taxon>Sternorrhyncha</taxon>
        <taxon>Aphidomorpha</taxon>
        <taxon>Aphidoidea</taxon>
        <taxon>Aphididae</taxon>
        <taxon>Aphidini</taxon>
        <taxon>Schizaphis</taxon>
    </lineage>
</organism>
<protein>
    <recommendedName>
        <fullName evidence="2">DUF4806 domain-containing protein</fullName>
    </recommendedName>
</protein>
<reference evidence="1" key="1">
    <citation type="submission" date="2018-04" db="EMBL/GenBank/DDBJ databases">
        <title>Transcriptome of Schizaphis graminum biotype I.</title>
        <authorList>
            <person name="Scully E.D."/>
            <person name="Geib S.M."/>
            <person name="Palmer N.A."/>
            <person name="Koch K."/>
            <person name="Bradshaw J."/>
            <person name="Heng-Moss T."/>
            <person name="Sarath G."/>
        </authorList>
    </citation>
    <scope>NUCLEOTIDE SEQUENCE</scope>
</reference>
<evidence type="ECO:0008006" key="2">
    <source>
        <dbReference type="Google" id="ProtNLM"/>
    </source>
</evidence>
<proteinExistence type="predicted"/>
<gene>
    <name evidence="1" type="ORF">g.8694</name>
</gene>
<sequence length="196" mass="22621">MSVTEVNDSQNNTINDDGPFNSHETQIWLIKSIAQLKSDVSIIKKSVNANHQLLKQLLFDNHPENDLELDTLISHFPIGNETVLFEIEEKLTTDNIANKYLVKKMSNLISSDYKQSSFCLMRFLITNELATKMTFFGKTSKLAFGSLKLYAILEKVMLKNNPELTIKKLQEPIQSWLRHANERFTKQNIHVDNEQH</sequence>
<dbReference type="EMBL" id="GGMR01005471">
    <property type="protein sequence ID" value="MBY18090.1"/>
    <property type="molecule type" value="Transcribed_RNA"/>
</dbReference>
<name>A0A2S2NLN3_SCHGA</name>